<dbReference type="FunFam" id="2.60.40.420:FF:000093">
    <property type="entry name" value="Copper-containing nitrite reductase"/>
    <property type="match status" value="1"/>
</dbReference>
<feature type="binding site" description="type 1 copper site" evidence="12">
    <location>
        <position position="277"/>
    </location>
    <ligand>
        <name>Cu cation</name>
        <dbReference type="ChEBI" id="CHEBI:23378"/>
        <label>1</label>
    </ligand>
</feature>
<organism evidence="16 17">
    <name type="scientific">Janthinobacterium agaricidamnosum</name>
    <dbReference type="NCBI Taxonomy" id="55508"/>
    <lineage>
        <taxon>Bacteria</taxon>
        <taxon>Pseudomonadati</taxon>
        <taxon>Pseudomonadota</taxon>
        <taxon>Betaproteobacteria</taxon>
        <taxon>Burkholderiales</taxon>
        <taxon>Oxalobacteraceae</taxon>
        <taxon>Janthinobacterium</taxon>
    </lineage>
</organism>
<keyword evidence="6 12" id="KW-0479">Metal-binding</keyword>
<feature type="binding site" description="type 1 copper site" evidence="12">
    <location>
        <position position="326"/>
    </location>
    <ligand>
        <name>Cu cation</name>
        <dbReference type="ChEBI" id="CHEBI:23378"/>
        <label>1</label>
    </ligand>
</feature>
<dbReference type="NCBIfam" id="TIGR02376">
    <property type="entry name" value="Cu_nitrite_red"/>
    <property type="match status" value="1"/>
</dbReference>
<dbReference type="Gene3D" id="2.60.40.420">
    <property type="entry name" value="Cupredoxins - blue copper proteins"/>
    <property type="match status" value="3"/>
</dbReference>
<keyword evidence="10 12" id="KW-0186">Copper</keyword>
<dbReference type="InterPro" id="IPR011707">
    <property type="entry name" value="Cu-oxidase-like_N"/>
</dbReference>
<evidence type="ECO:0000313" key="16">
    <source>
        <dbReference type="EMBL" id="AYM78340.1"/>
    </source>
</evidence>
<feature type="binding site" description="type 1 copper site" evidence="12">
    <location>
        <position position="272"/>
    </location>
    <ligand>
        <name>Cu cation</name>
        <dbReference type="ChEBI" id="CHEBI:23378"/>
        <label>1</label>
    </ligand>
</feature>
<keyword evidence="17" id="KW-1185">Reference proteome</keyword>
<feature type="domain" description="Plastocyanin-like" evidence="15">
    <location>
        <begin position="230"/>
        <end position="335"/>
    </location>
</feature>
<evidence type="ECO:0000256" key="13">
    <source>
        <dbReference type="RuleBase" id="RU365025"/>
    </source>
</evidence>
<sequence length="498" mass="52030">MKTTPSLRAIAAAVCVLAMPLSVQAQASLPASAAATAAAVSQPSAAAALKRYELQTNIVDGKMVFIDAKGQVNPVLTAKVGDTVELVLKSGEGAEHDLLIPELNVASNKFSANSGSTTVRFKVTRAGTFTYYCSIPGHRQIGMEGKLEVAGTSLAEAGAPKAAGAGSAAGESSQAAALALYTPAPSPMRGPDPSAVSVAANPAQVPSAIGARAPQTLKYRMETVELPGKLDDGTSFTYWTFNRQVPGPMLRAKVGDTVELTLFNARDSKMIHSIDLHAVTGGHGGGQHTQVAPGQEKTVTFKALNPGLFVYHCATPLVPQHIAAGMYGMILVEPEGGLSKVDREYYVMQGEMYTGRPHGAPVHQEPNLEKMANELPDYYVFNGEVGALSKTHKLQAKVGETVRIYFGVGGPNKISSFHIIGEIFDKVYSEGSISSPKHDVQTTLVAPGGATIVELKVQHPGSYLLVDHALSRAGKGAVGVLEVTGEAVPGVYHAGAVQ</sequence>
<evidence type="ECO:0000256" key="8">
    <source>
        <dbReference type="ARBA" id="ARBA00022764"/>
    </source>
</evidence>
<dbReference type="Proteomes" id="UP000279594">
    <property type="component" value="Chromosome"/>
</dbReference>
<dbReference type="CDD" id="cd04208">
    <property type="entry name" value="CuRO_2_CuNIR"/>
    <property type="match status" value="1"/>
</dbReference>
<feature type="binding site" description="type 1 copper site" evidence="12">
    <location>
        <position position="468"/>
    </location>
    <ligand>
        <name>Cu cation</name>
        <dbReference type="ChEBI" id="CHEBI:23378"/>
        <label>1</label>
    </ligand>
</feature>
<dbReference type="InterPro" id="IPR001287">
    <property type="entry name" value="NO2-reductase_Cu"/>
</dbReference>
<evidence type="ECO:0000256" key="10">
    <source>
        <dbReference type="ARBA" id="ARBA00023008"/>
    </source>
</evidence>
<evidence type="ECO:0000256" key="12">
    <source>
        <dbReference type="PIRSR" id="PIRSR601287-1"/>
    </source>
</evidence>
<evidence type="ECO:0000256" key="4">
    <source>
        <dbReference type="ARBA" id="ARBA00011882"/>
    </source>
</evidence>
<comment type="cofactor">
    <cofactor evidence="13">
        <name>Cu(+)</name>
        <dbReference type="ChEBI" id="CHEBI:49552"/>
    </cofactor>
    <text evidence="13">Binds 1 Cu(+) ion.</text>
</comment>
<dbReference type="GO" id="GO:0050421">
    <property type="term" value="F:nitrite reductase (NO-forming) activity"/>
    <property type="evidence" value="ECO:0007669"/>
    <property type="project" value="UniProtKB-EC"/>
</dbReference>
<feature type="binding site" description="type 1 copper site" evidence="12">
    <location>
        <position position="321"/>
    </location>
    <ligand>
        <name>Cu cation</name>
        <dbReference type="ChEBI" id="CHEBI:23378"/>
        <label>1</label>
    </ligand>
</feature>
<dbReference type="InterPro" id="IPR033138">
    <property type="entry name" value="Cu_oxidase_CS"/>
</dbReference>
<evidence type="ECO:0000256" key="3">
    <source>
        <dbReference type="ARBA" id="ARBA00011233"/>
    </source>
</evidence>
<accession>A0A3G2EES1</accession>
<feature type="binding site" description="type 1 copper site" evidence="12">
    <location>
        <position position="313"/>
    </location>
    <ligand>
        <name>Cu cation</name>
        <dbReference type="ChEBI" id="CHEBI:23378"/>
        <label>1</label>
    </ligand>
</feature>
<dbReference type="EMBL" id="CP033019">
    <property type="protein sequence ID" value="AYM78340.1"/>
    <property type="molecule type" value="Genomic_DNA"/>
</dbReference>
<dbReference type="GO" id="GO:0005507">
    <property type="term" value="F:copper ion binding"/>
    <property type="evidence" value="ECO:0007669"/>
    <property type="project" value="InterPro"/>
</dbReference>
<evidence type="ECO:0000256" key="7">
    <source>
        <dbReference type="ARBA" id="ARBA00022737"/>
    </source>
</evidence>
<dbReference type="RefSeq" id="WP_121670463.1">
    <property type="nucleotide sequence ID" value="NZ_CP033019.1"/>
</dbReference>
<feature type="domain" description="Blue (type 1) copper" evidence="14">
    <location>
        <begin position="78"/>
        <end position="149"/>
    </location>
</feature>
<keyword evidence="7" id="KW-0677">Repeat</keyword>
<comment type="subunit">
    <text evidence="3 13">Homotrimer.</text>
</comment>
<dbReference type="InterPro" id="IPR045087">
    <property type="entry name" value="Cu-oxidase_fam"/>
</dbReference>
<comment type="subcellular location">
    <subcellularLocation>
        <location evidence="1">Periplasm</location>
    </subcellularLocation>
</comment>
<dbReference type="InterPro" id="IPR008972">
    <property type="entry name" value="Cupredoxin"/>
</dbReference>
<evidence type="ECO:0000256" key="5">
    <source>
        <dbReference type="ARBA" id="ARBA00017290"/>
    </source>
</evidence>
<proteinExistence type="inferred from homology"/>
<dbReference type="SUPFAM" id="SSF49503">
    <property type="entry name" value="Cupredoxins"/>
    <property type="match status" value="3"/>
</dbReference>
<feature type="binding site" description="type 1 copper site" evidence="12">
    <location>
        <position position="312"/>
    </location>
    <ligand>
        <name>Cu cation</name>
        <dbReference type="ChEBI" id="CHEBI:23378"/>
        <label>1</label>
    </ligand>
</feature>
<dbReference type="PRINTS" id="PR00695">
    <property type="entry name" value="CUNO2RDTASE"/>
</dbReference>
<comment type="catalytic activity">
    <reaction evidence="11 13">
        <text>nitric oxide + Fe(III)-[cytochrome c] + H2O = Fe(II)-[cytochrome c] + nitrite + 2 H(+)</text>
        <dbReference type="Rhea" id="RHEA:15233"/>
        <dbReference type="Rhea" id="RHEA-COMP:10350"/>
        <dbReference type="Rhea" id="RHEA-COMP:14399"/>
        <dbReference type="ChEBI" id="CHEBI:15377"/>
        <dbReference type="ChEBI" id="CHEBI:15378"/>
        <dbReference type="ChEBI" id="CHEBI:16301"/>
        <dbReference type="ChEBI" id="CHEBI:16480"/>
        <dbReference type="ChEBI" id="CHEBI:29033"/>
        <dbReference type="ChEBI" id="CHEBI:29034"/>
        <dbReference type="EC" id="1.7.2.1"/>
    </reaction>
</comment>
<dbReference type="AlphaFoldDB" id="A0A3G2EES1"/>
<keyword evidence="13" id="KW-0732">Signal</keyword>
<name>A0A3G2EES1_9BURK</name>
<keyword evidence="9 13" id="KW-0560">Oxidoreductase</keyword>
<evidence type="ECO:0000259" key="15">
    <source>
        <dbReference type="Pfam" id="PF07732"/>
    </source>
</evidence>
<evidence type="ECO:0000256" key="2">
    <source>
        <dbReference type="ARBA" id="ARBA00010609"/>
    </source>
</evidence>
<dbReference type="PANTHER" id="PTHR11709">
    <property type="entry name" value="MULTI-COPPER OXIDASE"/>
    <property type="match status" value="1"/>
</dbReference>
<evidence type="ECO:0000256" key="1">
    <source>
        <dbReference type="ARBA" id="ARBA00004418"/>
    </source>
</evidence>
<dbReference type="CDD" id="cd11020">
    <property type="entry name" value="CuRO_1_CuNIR"/>
    <property type="match status" value="1"/>
</dbReference>
<gene>
    <name evidence="16" type="primary">nirK</name>
    <name evidence="16" type="ORF">D9M09_22970</name>
</gene>
<comment type="cofactor">
    <cofactor evidence="13">
        <name>Cu(2+)</name>
        <dbReference type="ChEBI" id="CHEBI:29036"/>
    </cofactor>
    <text evidence="13">Binds 1 Cu(+) ion.</text>
</comment>
<keyword evidence="8" id="KW-0574">Periplasm</keyword>
<dbReference type="CDD" id="cd00920">
    <property type="entry name" value="Cupredoxin"/>
    <property type="match status" value="1"/>
</dbReference>
<dbReference type="Pfam" id="PF00127">
    <property type="entry name" value="Copper-bind"/>
    <property type="match status" value="1"/>
</dbReference>
<feature type="signal peptide" evidence="13">
    <location>
        <begin position="1"/>
        <end position="27"/>
    </location>
</feature>
<reference evidence="16 17" key="1">
    <citation type="submission" date="2018-10" db="EMBL/GenBank/DDBJ databases">
        <title>Effects of UV and annual dynamics of microbial communities in freshwater RAS systems.</title>
        <authorList>
            <person name="Bekkelund A.K."/>
            <person name="Hansen B.R."/>
            <person name="Stokken H."/>
            <person name="Eriksen B.F."/>
            <person name="Kashulin N.A."/>
        </authorList>
    </citation>
    <scope>NUCLEOTIDE SEQUENCE [LARGE SCALE GENOMIC DNA]</scope>
    <source>
        <strain evidence="16 17">BHSEK</strain>
    </source>
</reference>
<evidence type="ECO:0000256" key="6">
    <source>
        <dbReference type="ARBA" id="ARBA00022723"/>
    </source>
</evidence>
<comment type="similarity">
    <text evidence="2 13">Belongs to the multicopper oxidase family.</text>
</comment>
<dbReference type="PROSITE" id="PS00079">
    <property type="entry name" value="MULTICOPPER_OXIDASE1"/>
    <property type="match status" value="1"/>
</dbReference>
<dbReference type="InterPro" id="IPR000923">
    <property type="entry name" value="BlueCu_1"/>
</dbReference>
<evidence type="ECO:0000259" key="14">
    <source>
        <dbReference type="Pfam" id="PF00127"/>
    </source>
</evidence>
<protein>
    <recommendedName>
        <fullName evidence="5 13">Copper-containing nitrite reductase</fullName>
        <ecNumber evidence="4 13">1.7.2.1</ecNumber>
    </recommendedName>
</protein>
<dbReference type="GO" id="GO:0009055">
    <property type="term" value="F:electron transfer activity"/>
    <property type="evidence" value="ECO:0007669"/>
    <property type="project" value="InterPro"/>
</dbReference>
<dbReference type="GO" id="GO:0042597">
    <property type="term" value="C:periplasmic space"/>
    <property type="evidence" value="ECO:0007669"/>
    <property type="project" value="UniProtKB-SubCell"/>
</dbReference>
<dbReference type="EC" id="1.7.2.1" evidence="4 13"/>
<evidence type="ECO:0000256" key="9">
    <source>
        <dbReference type="ARBA" id="ARBA00023002"/>
    </source>
</evidence>
<dbReference type="PANTHER" id="PTHR11709:SF394">
    <property type="entry name" value="FI03373P-RELATED"/>
    <property type="match status" value="1"/>
</dbReference>
<evidence type="ECO:0000313" key="17">
    <source>
        <dbReference type="Proteomes" id="UP000279594"/>
    </source>
</evidence>
<feature type="chain" id="PRO_5017849058" description="Copper-containing nitrite reductase" evidence="13">
    <location>
        <begin position="28"/>
        <end position="498"/>
    </location>
</feature>
<dbReference type="Pfam" id="PF07732">
    <property type="entry name" value="Cu-oxidase_3"/>
    <property type="match status" value="1"/>
</dbReference>
<evidence type="ECO:0000256" key="11">
    <source>
        <dbReference type="ARBA" id="ARBA00049340"/>
    </source>
</evidence>